<sequence length="146" mass="15181">MRRISRRRAERNQVMAAQAELRGELGRLRAAVPQLTGSLVVGSDGKVLAEDFGGGDAPRAGTRAADALTAARRVAEAAALGGVREFLIRGADGWLAACTAGDSALLMLATESSTNIGRLRLEAGWSGARIAALLDGAPERLENTCP</sequence>
<keyword evidence="2" id="KW-0808">Transferase</keyword>
<feature type="domain" description="Roadblock/LAMTOR2" evidence="1">
    <location>
        <begin position="22"/>
        <end position="110"/>
    </location>
</feature>
<evidence type="ECO:0000259" key="1">
    <source>
        <dbReference type="SMART" id="SM00960"/>
    </source>
</evidence>
<dbReference type="Pfam" id="PF03259">
    <property type="entry name" value="Robl_LC7"/>
    <property type="match status" value="1"/>
</dbReference>
<accession>A0A6G4XS34</accession>
<dbReference type="EMBL" id="JAAKZW010000215">
    <property type="protein sequence ID" value="NGO80409.1"/>
    <property type="molecule type" value="Genomic_DNA"/>
</dbReference>
<comment type="caution">
    <text evidence="2">The sequence shown here is derived from an EMBL/GenBank/DDBJ whole genome shotgun (WGS) entry which is preliminary data.</text>
</comment>
<name>A0A6G4XS34_9ACTN</name>
<gene>
    <name evidence="2" type="ORF">G6045_32840</name>
</gene>
<organism evidence="2 3">
    <name type="scientific">Streptomyces mesophilus</name>
    <dbReference type="NCBI Taxonomy" id="1775132"/>
    <lineage>
        <taxon>Bacteria</taxon>
        <taxon>Bacillati</taxon>
        <taxon>Actinomycetota</taxon>
        <taxon>Actinomycetes</taxon>
        <taxon>Kitasatosporales</taxon>
        <taxon>Streptomycetaceae</taxon>
        <taxon>Streptomyces</taxon>
    </lineage>
</organism>
<reference evidence="2 3" key="1">
    <citation type="submission" date="2020-02" db="EMBL/GenBank/DDBJ databases">
        <title>Whole-genome analyses of novel actinobacteria.</title>
        <authorList>
            <person name="Sahin N."/>
            <person name="Tokatli A."/>
        </authorList>
    </citation>
    <scope>NUCLEOTIDE SEQUENCE [LARGE SCALE GENOMIC DNA]</scope>
    <source>
        <strain evidence="2 3">YC504</strain>
    </source>
</reference>
<protein>
    <submittedName>
        <fullName evidence="2">Diacylglyceryl transferase</fullName>
    </submittedName>
</protein>
<dbReference type="SMART" id="SM00960">
    <property type="entry name" value="Robl_LC7"/>
    <property type="match status" value="1"/>
</dbReference>
<dbReference type="AlphaFoldDB" id="A0A6G4XS34"/>
<evidence type="ECO:0000313" key="2">
    <source>
        <dbReference type="EMBL" id="NGO80409.1"/>
    </source>
</evidence>
<proteinExistence type="predicted"/>
<dbReference type="SUPFAM" id="SSF103196">
    <property type="entry name" value="Roadblock/LC7 domain"/>
    <property type="match status" value="1"/>
</dbReference>
<dbReference type="GO" id="GO:0016740">
    <property type="term" value="F:transferase activity"/>
    <property type="evidence" value="ECO:0007669"/>
    <property type="project" value="UniProtKB-KW"/>
</dbReference>
<keyword evidence="3" id="KW-1185">Reference proteome</keyword>
<dbReference type="InterPro" id="IPR004942">
    <property type="entry name" value="Roadblock/LAMTOR2_dom"/>
</dbReference>
<dbReference type="Proteomes" id="UP000481109">
    <property type="component" value="Unassembled WGS sequence"/>
</dbReference>
<evidence type="ECO:0000313" key="3">
    <source>
        <dbReference type="Proteomes" id="UP000481109"/>
    </source>
</evidence>
<dbReference type="Gene3D" id="3.30.450.30">
    <property type="entry name" value="Dynein light chain 2a, cytoplasmic"/>
    <property type="match status" value="1"/>
</dbReference>